<keyword evidence="2" id="KW-1185">Reference proteome</keyword>
<accession>A0A1Y6C8L4</accession>
<dbReference type="EMBL" id="FWZT01000013">
    <property type="protein sequence ID" value="SMF42990.1"/>
    <property type="molecule type" value="Genomic_DNA"/>
</dbReference>
<sequence>MAFLGCRFKKVFWLFYRRKLNRFHMDVTLSYDIKRYNYAHRKILQYVL</sequence>
<dbReference type="STRING" id="1513793.SAMN06296036_11340"/>
<protein>
    <submittedName>
        <fullName evidence="1">Uncharacterized protein</fullName>
    </submittedName>
</protein>
<gene>
    <name evidence="1" type="ORF">SAMN06296036_11340</name>
</gene>
<dbReference type="Proteomes" id="UP000192907">
    <property type="component" value="Unassembled WGS sequence"/>
</dbReference>
<reference evidence="2" key="1">
    <citation type="submission" date="2017-04" db="EMBL/GenBank/DDBJ databases">
        <authorList>
            <person name="Varghese N."/>
            <person name="Submissions S."/>
        </authorList>
    </citation>
    <scope>NUCLEOTIDE SEQUENCE [LARGE SCALE GENOMIC DNA]</scope>
    <source>
        <strain evidence="2">RKEM611</strain>
    </source>
</reference>
<evidence type="ECO:0000313" key="2">
    <source>
        <dbReference type="Proteomes" id="UP000192907"/>
    </source>
</evidence>
<evidence type="ECO:0000313" key="1">
    <source>
        <dbReference type="EMBL" id="SMF42990.1"/>
    </source>
</evidence>
<dbReference type="AlphaFoldDB" id="A0A1Y6C8L4"/>
<name>A0A1Y6C8L4_9BACT</name>
<proteinExistence type="predicted"/>
<organism evidence="1 2">
    <name type="scientific">Pseudobacteriovorax antillogorgiicola</name>
    <dbReference type="NCBI Taxonomy" id="1513793"/>
    <lineage>
        <taxon>Bacteria</taxon>
        <taxon>Pseudomonadati</taxon>
        <taxon>Bdellovibrionota</taxon>
        <taxon>Oligoflexia</taxon>
        <taxon>Oligoflexales</taxon>
        <taxon>Pseudobacteriovoracaceae</taxon>
        <taxon>Pseudobacteriovorax</taxon>
    </lineage>
</organism>